<feature type="non-terminal residue" evidence="1">
    <location>
        <position position="143"/>
    </location>
</feature>
<dbReference type="EMBL" id="CAJVQB010061885">
    <property type="protein sequence ID" value="CAG8840044.1"/>
    <property type="molecule type" value="Genomic_DNA"/>
</dbReference>
<feature type="non-terminal residue" evidence="1">
    <location>
        <position position="1"/>
    </location>
</feature>
<name>A0ABN7WTI2_GIGMA</name>
<dbReference type="Proteomes" id="UP000789901">
    <property type="component" value="Unassembled WGS sequence"/>
</dbReference>
<comment type="caution">
    <text evidence="1">The sequence shown here is derived from an EMBL/GenBank/DDBJ whole genome shotgun (WGS) entry which is preliminary data.</text>
</comment>
<evidence type="ECO:0000313" key="1">
    <source>
        <dbReference type="EMBL" id="CAG8840044.1"/>
    </source>
</evidence>
<reference evidence="1 2" key="1">
    <citation type="submission" date="2021-06" db="EMBL/GenBank/DDBJ databases">
        <authorList>
            <person name="Kallberg Y."/>
            <person name="Tangrot J."/>
            <person name="Rosling A."/>
        </authorList>
    </citation>
    <scope>NUCLEOTIDE SEQUENCE [LARGE SCALE GENOMIC DNA]</scope>
    <source>
        <strain evidence="1 2">120-4 pot B 10/14</strain>
    </source>
</reference>
<evidence type="ECO:0000313" key="2">
    <source>
        <dbReference type="Proteomes" id="UP000789901"/>
    </source>
</evidence>
<organism evidence="1 2">
    <name type="scientific">Gigaspora margarita</name>
    <dbReference type="NCBI Taxonomy" id="4874"/>
    <lineage>
        <taxon>Eukaryota</taxon>
        <taxon>Fungi</taxon>
        <taxon>Fungi incertae sedis</taxon>
        <taxon>Mucoromycota</taxon>
        <taxon>Glomeromycotina</taxon>
        <taxon>Glomeromycetes</taxon>
        <taxon>Diversisporales</taxon>
        <taxon>Gigasporaceae</taxon>
        <taxon>Gigaspora</taxon>
    </lineage>
</organism>
<accession>A0ABN7WTI2</accession>
<sequence length="143" mass="16497">ILYGEISNGPFANTTQFKVHKKDDRVKLEKFAKDLVDNAFEFYASNYCKLPLDFQKLNILLLQSSGTVLELFVLDKKYSPLYRLQRLAIVELPFQKNSSSLDSIINLVLVLLTYHELLQDNLMLIQSTEQKLVIDSCDEFADM</sequence>
<proteinExistence type="predicted"/>
<protein>
    <submittedName>
        <fullName evidence="1">3757_t:CDS:1</fullName>
    </submittedName>
</protein>
<keyword evidence="2" id="KW-1185">Reference proteome</keyword>
<gene>
    <name evidence="1" type="ORF">GMARGA_LOCUS34726</name>
</gene>